<dbReference type="InterPro" id="IPR013783">
    <property type="entry name" value="Ig-like_fold"/>
</dbReference>
<dbReference type="InterPro" id="IPR036179">
    <property type="entry name" value="Ig-like_dom_sf"/>
</dbReference>
<keyword evidence="5" id="KW-1133">Transmembrane helix</keyword>
<dbReference type="AlphaFoldDB" id="A0AA88NDH6"/>
<keyword evidence="8" id="KW-0675">Receptor</keyword>
<feature type="chain" id="PRO_5041687213" description="Ig-like domain-containing protein" evidence="11">
    <location>
        <begin position="32"/>
        <end position="191"/>
    </location>
</feature>
<keyword evidence="10" id="KW-0393">Immunoglobulin domain</keyword>
<evidence type="ECO:0000256" key="5">
    <source>
        <dbReference type="ARBA" id="ARBA00022989"/>
    </source>
</evidence>
<accession>A0AA88NDH6</accession>
<dbReference type="InterPro" id="IPR051713">
    <property type="entry name" value="T-cell_Activation_Regulation"/>
</dbReference>
<keyword evidence="14" id="KW-1185">Reference proteome</keyword>
<evidence type="ECO:0000256" key="11">
    <source>
        <dbReference type="SAM" id="SignalP"/>
    </source>
</evidence>
<gene>
    <name evidence="13" type="ORF">Q5P01_005968</name>
</gene>
<keyword evidence="4 11" id="KW-0732">Signal</keyword>
<evidence type="ECO:0000256" key="9">
    <source>
        <dbReference type="ARBA" id="ARBA00023180"/>
    </source>
</evidence>
<comment type="subcellular location">
    <subcellularLocation>
        <location evidence="1">Cell membrane</location>
        <topology evidence="1">Single-pass type I membrane protein</topology>
    </subcellularLocation>
</comment>
<keyword evidence="6" id="KW-0472">Membrane</keyword>
<name>A0AA88NDH6_CHASR</name>
<dbReference type="GO" id="GO:0031295">
    <property type="term" value="P:T cell costimulation"/>
    <property type="evidence" value="ECO:0007669"/>
    <property type="project" value="TreeGrafter"/>
</dbReference>
<dbReference type="GO" id="GO:0042102">
    <property type="term" value="P:positive regulation of T cell proliferation"/>
    <property type="evidence" value="ECO:0007669"/>
    <property type="project" value="TreeGrafter"/>
</dbReference>
<sequence>MQRGPLLLFVHRPALVTLCLVLICRLTSVICQVHVNQGFIGHEVLLPCVYREQDPLPDRVSVYWRDKDDNIVLDIINSSPKEDTADSMFKKRVESFPELFKNGNFSIVLRNLQETDAGLYECHIPVVDFQVNVPLKVSAVFLAAVTKATLDPLESTQNAAGGLKCVPWTPLCLLVFVVLRFLSLTRAVIRL</sequence>
<dbReference type="SUPFAM" id="SSF48726">
    <property type="entry name" value="Immunoglobulin"/>
    <property type="match status" value="1"/>
</dbReference>
<evidence type="ECO:0000256" key="10">
    <source>
        <dbReference type="ARBA" id="ARBA00023319"/>
    </source>
</evidence>
<dbReference type="EMBL" id="JAUPFM010000003">
    <property type="protein sequence ID" value="KAK2857233.1"/>
    <property type="molecule type" value="Genomic_DNA"/>
</dbReference>
<evidence type="ECO:0000256" key="6">
    <source>
        <dbReference type="ARBA" id="ARBA00023136"/>
    </source>
</evidence>
<dbReference type="PROSITE" id="PS50835">
    <property type="entry name" value="IG_LIKE"/>
    <property type="match status" value="1"/>
</dbReference>
<dbReference type="PANTHER" id="PTHR25466">
    <property type="entry name" value="T-LYMPHOCYTE ACTIVATION ANTIGEN"/>
    <property type="match status" value="1"/>
</dbReference>
<evidence type="ECO:0000256" key="4">
    <source>
        <dbReference type="ARBA" id="ARBA00022729"/>
    </source>
</evidence>
<dbReference type="Proteomes" id="UP001187415">
    <property type="component" value="Unassembled WGS sequence"/>
</dbReference>
<reference evidence="13" key="1">
    <citation type="submission" date="2023-07" db="EMBL/GenBank/DDBJ databases">
        <title>Chromosome-level Genome Assembly of Striped Snakehead (Channa striata).</title>
        <authorList>
            <person name="Liu H."/>
        </authorList>
    </citation>
    <scope>NUCLEOTIDE SEQUENCE</scope>
    <source>
        <strain evidence="13">Gz</strain>
        <tissue evidence="13">Muscle</tissue>
    </source>
</reference>
<dbReference type="GO" id="GO:0009897">
    <property type="term" value="C:external side of plasma membrane"/>
    <property type="evidence" value="ECO:0007669"/>
    <property type="project" value="TreeGrafter"/>
</dbReference>
<comment type="caution">
    <text evidence="13">The sequence shown here is derived from an EMBL/GenBank/DDBJ whole genome shotgun (WGS) entry which is preliminary data.</text>
</comment>
<dbReference type="GO" id="GO:0071222">
    <property type="term" value="P:cellular response to lipopolysaccharide"/>
    <property type="evidence" value="ECO:0007669"/>
    <property type="project" value="TreeGrafter"/>
</dbReference>
<dbReference type="InterPro" id="IPR007110">
    <property type="entry name" value="Ig-like_dom"/>
</dbReference>
<evidence type="ECO:0000313" key="13">
    <source>
        <dbReference type="EMBL" id="KAK2857233.1"/>
    </source>
</evidence>
<dbReference type="GO" id="GO:0042130">
    <property type="term" value="P:negative regulation of T cell proliferation"/>
    <property type="evidence" value="ECO:0007669"/>
    <property type="project" value="TreeGrafter"/>
</dbReference>
<feature type="signal peptide" evidence="11">
    <location>
        <begin position="1"/>
        <end position="31"/>
    </location>
</feature>
<feature type="domain" description="Ig-like" evidence="12">
    <location>
        <begin position="41"/>
        <end position="132"/>
    </location>
</feature>
<protein>
    <recommendedName>
        <fullName evidence="12">Ig-like domain-containing protein</fullName>
    </recommendedName>
</protein>
<keyword evidence="3" id="KW-0812">Transmembrane</keyword>
<dbReference type="Pfam" id="PF07686">
    <property type="entry name" value="V-set"/>
    <property type="match status" value="1"/>
</dbReference>
<evidence type="ECO:0000313" key="14">
    <source>
        <dbReference type="Proteomes" id="UP001187415"/>
    </source>
</evidence>
<keyword evidence="9" id="KW-0325">Glycoprotein</keyword>
<dbReference type="PANTHER" id="PTHR25466:SF14">
    <property type="entry name" value="BUTYROPHILIN SUBFAMILY 2 MEMBER A2-LIKE-RELATED"/>
    <property type="match status" value="1"/>
</dbReference>
<keyword evidence="7" id="KW-1015">Disulfide bond</keyword>
<evidence type="ECO:0000256" key="8">
    <source>
        <dbReference type="ARBA" id="ARBA00023170"/>
    </source>
</evidence>
<dbReference type="Gene3D" id="2.60.40.10">
    <property type="entry name" value="Immunoglobulins"/>
    <property type="match status" value="1"/>
</dbReference>
<evidence type="ECO:0000256" key="2">
    <source>
        <dbReference type="ARBA" id="ARBA00022475"/>
    </source>
</evidence>
<dbReference type="InterPro" id="IPR013106">
    <property type="entry name" value="Ig_V-set"/>
</dbReference>
<dbReference type="GO" id="GO:0007166">
    <property type="term" value="P:cell surface receptor signaling pathway"/>
    <property type="evidence" value="ECO:0007669"/>
    <property type="project" value="TreeGrafter"/>
</dbReference>
<evidence type="ECO:0000259" key="12">
    <source>
        <dbReference type="PROSITE" id="PS50835"/>
    </source>
</evidence>
<evidence type="ECO:0000256" key="1">
    <source>
        <dbReference type="ARBA" id="ARBA00004251"/>
    </source>
</evidence>
<keyword evidence="2" id="KW-1003">Cell membrane</keyword>
<evidence type="ECO:0000256" key="7">
    <source>
        <dbReference type="ARBA" id="ARBA00023157"/>
    </source>
</evidence>
<proteinExistence type="predicted"/>
<evidence type="ECO:0000256" key="3">
    <source>
        <dbReference type="ARBA" id="ARBA00022692"/>
    </source>
</evidence>
<dbReference type="GO" id="GO:0006955">
    <property type="term" value="P:immune response"/>
    <property type="evidence" value="ECO:0007669"/>
    <property type="project" value="TreeGrafter"/>
</dbReference>
<organism evidence="13 14">
    <name type="scientific">Channa striata</name>
    <name type="common">Snakehead murrel</name>
    <name type="synonym">Ophicephalus striatus</name>
    <dbReference type="NCBI Taxonomy" id="64152"/>
    <lineage>
        <taxon>Eukaryota</taxon>
        <taxon>Metazoa</taxon>
        <taxon>Chordata</taxon>
        <taxon>Craniata</taxon>
        <taxon>Vertebrata</taxon>
        <taxon>Euteleostomi</taxon>
        <taxon>Actinopterygii</taxon>
        <taxon>Neopterygii</taxon>
        <taxon>Teleostei</taxon>
        <taxon>Neoteleostei</taxon>
        <taxon>Acanthomorphata</taxon>
        <taxon>Anabantaria</taxon>
        <taxon>Anabantiformes</taxon>
        <taxon>Channoidei</taxon>
        <taxon>Channidae</taxon>
        <taxon>Channa</taxon>
    </lineage>
</organism>